<keyword evidence="2" id="KW-1015">Disulfide bond</keyword>
<gene>
    <name evidence="6" type="ORF">RJ640_024723</name>
</gene>
<protein>
    <recommendedName>
        <fullName evidence="5">Folate receptor-like domain-containing protein</fullName>
    </recommendedName>
</protein>
<evidence type="ECO:0000313" key="7">
    <source>
        <dbReference type="Proteomes" id="UP001187471"/>
    </source>
</evidence>
<keyword evidence="4" id="KW-1133">Transmembrane helix</keyword>
<dbReference type="Pfam" id="PF03024">
    <property type="entry name" value="Folate_rec"/>
    <property type="match status" value="1"/>
</dbReference>
<organism evidence="6 7">
    <name type="scientific">Escallonia rubra</name>
    <dbReference type="NCBI Taxonomy" id="112253"/>
    <lineage>
        <taxon>Eukaryota</taxon>
        <taxon>Viridiplantae</taxon>
        <taxon>Streptophyta</taxon>
        <taxon>Embryophyta</taxon>
        <taxon>Tracheophyta</taxon>
        <taxon>Spermatophyta</taxon>
        <taxon>Magnoliopsida</taxon>
        <taxon>eudicotyledons</taxon>
        <taxon>Gunneridae</taxon>
        <taxon>Pentapetalae</taxon>
        <taxon>asterids</taxon>
        <taxon>campanulids</taxon>
        <taxon>Escalloniales</taxon>
        <taxon>Escalloniaceae</taxon>
        <taxon>Escallonia</taxon>
    </lineage>
</organism>
<keyword evidence="4" id="KW-0812">Transmembrane</keyword>
<feature type="transmembrane region" description="Helical" evidence="4">
    <location>
        <begin position="231"/>
        <end position="248"/>
    </location>
</feature>
<sequence length="287" mass="31671">MHFQACCMDERGMSFHPINCMCEPKGLCISPGGRFPPYSNEGKPPKKVSRGRNDLTLCRVFRKKTCCDVAQTHPALVSIRKLALTGEASEECVQLWELLECSICDPHVGIQPGLPLVCSSFCERVFQACSNAYFSMDAKIQVLAPCGTNDFVCGRVSEWVPNGTELCHAAGFAVKQTGDKEISCYGGKASLDSIADSWGKSQSSVPRKAENSGILEDFQQWTREMPFREKVSWAVGGLVLTAGLLFASKRKSQSQRHKLAALQHTTRKLETRMNPKSPVSRAYRKGT</sequence>
<keyword evidence="7" id="KW-1185">Reference proteome</keyword>
<dbReference type="EMBL" id="JAVXUO010003174">
    <property type="protein sequence ID" value="KAK2965881.1"/>
    <property type="molecule type" value="Genomic_DNA"/>
</dbReference>
<feature type="domain" description="Folate receptor-like" evidence="5">
    <location>
        <begin position="45"/>
        <end position="175"/>
    </location>
</feature>
<name>A0AA88U234_9ASTE</name>
<dbReference type="Proteomes" id="UP001187471">
    <property type="component" value="Unassembled WGS sequence"/>
</dbReference>
<dbReference type="InterPro" id="IPR053305">
    <property type="entry name" value="Folate-binding_rcpt-like"/>
</dbReference>
<proteinExistence type="predicted"/>
<reference evidence="6" key="1">
    <citation type="submission" date="2022-12" db="EMBL/GenBank/DDBJ databases">
        <title>Draft genome assemblies for two species of Escallonia (Escalloniales).</title>
        <authorList>
            <person name="Chanderbali A."/>
            <person name="Dervinis C."/>
            <person name="Anghel I."/>
            <person name="Soltis D."/>
            <person name="Soltis P."/>
            <person name="Zapata F."/>
        </authorList>
    </citation>
    <scope>NUCLEOTIDE SEQUENCE</scope>
    <source>
        <strain evidence="6">UCBG92.1500</strain>
        <tissue evidence="6">Leaf</tissue>
    </source>
</reference>
<evidence type="ECO:0000259" key="5">
    <source>
        <dbReference type="Pfam" id="PF03024"/>
    </source>
</evidence>
<dbReference type="InterPro" id="IPR018143">
    <property type="entry name" value="Folate_rcpt-like"/>
</dbReference>
<dbReference type="AlphaFoldDB" id="A0AA88U234"/>
<evidence type="ECO:0000256" key="1">
    <source>
        <dbReference type="ARBA" id="ARBA00022729"/>
    </source>
</evidence>
<evidence type="ECO:0000256" key="3">
    <source>
        <dbReference type="SAM" id="MobiDB-lite"/>
    </source>
</evidence>
<accession>A0AA88U234</accession>
<evidence type="ECO:0000256" key="2">
    <source>
        <dbReference type="ARBA" id="ARBA00023157"/>
    </source>
</evidence>
<evidence type="ECO:0000256" key="4">
    <source>
        <dbReference type="SAM" id="Phobius"/>
    </source>
</evidence>
<keyword evidence="1" id="KW-0732">Signal</keyword>
<dbReference type="PANTHER" id="PTHR37390">
    <property type="entry name" value="OS02G0592500 PROTEIN"/>
    <property type="match status" value="1"/>
</dbReference>
<keyword evidence="4" id="KW-0472">Membrane</keyword>
<comment type="caution">
    <text evidence="6">The sequence shown here is derived from an EMBL/GenBank/DDBJ whole genome shotgun (WGS) entry which is preliminary data.</text>
</comment>
<dbReference type="PANTHER" id="PTHR37390:SF1">
    <property type="entry name" value="FOLATE-BINDING PROTEIN 1"/>
    <property type="match status" value="1"/>
</dbReference>
<evidence type="ECO:0000313" key="6">
    <source>
        <dbReference type="EMBL" id="KAK2965881.1"/>
    </source>
</evidence>
<feature type="region of interest" description="Disordered" evidence="3">
    <location>
        <begin position="263"/>
        <end position="287"/>
    </location>
</feature>